<evidence type="ECO:0000256" key="3">
    <source>
        <dbReference type="PROSITE-ProRule" id="PRU00175"/>
    </source>
</evidence>
<accession>A0A6J8E0S9</accession>
<dbReference type="Pfam" id="PF13920">
    <property type="entry name" value="zf-C3HC4_3"/>
    <property type="match status" value="1"/>
</dbReference>
<dbReference type="PANTHER" id="PTHR12109">
    <property type="entry name" value="RING FINGER PROTEIN 141-RELATED"/>
    <property type="match status" value="1"/>
</dbReference>
<organism evidence="7 8">
    <name type="scientific">Mytilus coruscus</name>
    <name type="common">Sea mussel</name>
    <dbReference type="NCBI Taxonomy" id="42192"/>
    <lineage>
        <taxon>Eukaryota</taxon>
        <taxon>Metazoa</taxon>
        <taxon>Spiralia</taxon>
        <taxon>Lophotrochozoa</taxon>
        <taxon>Mollusca</taxon>
        <taxon>Bivalvia</taxon>
        <taxon>Autobranchia</taxon>
        <taxon>Pteriomorphia</taxon>
        <taxon>Mytilida</taxon>
        <taxon>Mytiloidea</taxon>
        <taxon>Mytilidae</taxon>
        <taxon>Mytilinae</taxon>
        <taxon>Mytilus</taxon>
    </lineage>
</organism>
<dbReference type="PANTHER" id="PTHR12109:SF5">
    <property type="entry name" value="RING-TYPE DOMAIN-CONTAINING PROTEIN"/>
    <property type="match status" value="1"/>
</dbReference>
<feature type="transmembrane region" description="Helical" evidence="5">
    <location>
        <begin position="81"/>
        <end position="106"/>
    </location>
</feature>
<evidence type="ECO:0000313" key="8">
    <source>
        <dbReference type="Proteomes" id="UP000507470"/>
    </source>
</evidence>
<keyword evidence="8" id="KW-1185">Reference proteome</keyword>
<dbReference type="Gene3D" id="3.30.40.10">
    <property type="entry name" value="Zinc/RING finger domain, C3HC4 (zinc finger)"/>
    <property type="match status" value="1"/>
</dbReference>
<gene>
    <name evidence="7" type="ORF">MCOR_46508</name>
</gene>
<evidence type="ECO:0000256" key="4">
    <source>
        <dbReference type="SAM" id="MobiDB-lite"/>
    </source>
</evidence>
<keyword evidence="1 3" id="KW-0479">Metal-binding</keyword>
<dbReference type="OrthoDB" id="1711136at2759"/>
<feature type="region of interest" description="Disordered" evidence="4">
    <location>
        <begin position="193"/>
        <end position="212"/>
    </location>
</feature>
<dbReference type="SMART" id="SM00184">
    <property type="entry name" value="RING"/>
    <property type="match status" value="1"/>
</dbReference>
<keyword evidence="2" id="KW-0862">Zinc</keyword>
<protein>
    <recommendedName>
        <fullName evidence="6">RING-type domain-containing protein</fullName>
    </recommendedName>
</protein>
<dbReference type="SUPFAM" id="SSF57850">
    <property type="entry name" value="RING/U-box"/>
    <property type="match status" value="1"/>
</dbReference>
<evidence type="ECO:0000313" key="7">
    <source>
        <dbReference type="EMBL" id="CAC5413638.1"/>
    </source>
</evidence>
<keyword evidence="5" id="KW-1133">Transmembrane helix</keyword>
<evidence type="ECO:0000259" key="6">
    <source>
        <dbReference type="PROSITE" id="PS50089"/>
    </source>
</evidence>
<keyword evidence="5" id="KW-0472">Membrane</keyword>
<dbReference type="EMBL" id="CACVKT020008164">
    <property type="protein sequence ID" value="CAC5413638.1"/>
    <property type="molecule type" value="Genomic_DNA"/>
</dbReference>
<evidence type="ECO:0000256" key="1">
    <source>
        <dbReference type="ARBA" id="ARBA00022771"/>
    </source>
</evidence>
<feature type="transmembrane region" description="Helical" evidence="5">
    <location>
        <begin position="7"/>
        <end position="37"/>
    </location>
</feature>
<proteinExistence type="predicted"/>
<feature type="transmembrane region" description="Helical" evidence="5">
    <location>
        <begin position="118"/>
        <end position="140"/>
    </location>
</feature>
<feature type="transmembrane region" description="Helical" evidence="5">
    <location>
        <begin position="152"/>
        <end position="173"/>
    </location>
</feature>
<dbReference type="Proteomes" id="UP000507470">
    <property type="component" value="Unassembled WGS sequence"/>
</dbReference>
<name>A0A6J8E0S9_MYTCO</name>
<feature type="compositionally biased region" description="Basic and acidic residues" evidence="4">
    <location>
        <begin position="202"/>
        <end position="211"/>
    </location>
</feature>
<keyword evidence="1 3" id="KW-0863">Zinc-finger</keyword>
<dbReference type="InterPro" id="IPR013083">
    <property type="entry name" value="Znf_RING/FYVE/PHD"/>
</dbReference>
<dbReference type="PROSITE" id="PS50089">
    <property type="entry name" value="ZF_RING_2"/>
    <property type="match status" value="1"/>
</dbReference>
<evidence type="ECO:0000256" key="2">
    <source>
        <dbReference type="ARBA" id="ARBA00022833"/>
    </source>
</evidence>
<dbReference type="InterPro" id="IPR047126">
    <property type="entry name" value="RNF141-like"/>
</dbReference>
<dbReference type="InterPro" id="IPR001841">
    <property type="entry name" value="Znf_RING"/>
</dbReference>
<keyword evidence="5" id="KW-0812">Transmembrane</keyword>
<reference evidence="7 8" key="1">
    <citation type="submission" date="2020-06" db="EMBL/GenBank/DDBJ databases">
        <authorList>
            <person name="Li R."/>
            <person name="Bekaert M."/>
        </authorList>
    </citation>
    <scope>NUCLEOTIDE SEQUENCE [LARGE SCALE GENOMIC DNA]</scope>
    <source>
        <strain evidence="8">wild</strain>
    </source>
</reference>
<evidence type="ECO:0000256" key="5">
    <source>
        <dbReference type="SAM" id="Phobius"/>
    </source>
</evidence>
<dbReference type="AlphaFoldDB" id="A0A6J8E0S9"/>
<feature type="domain" description="RING-type" evidence="6">
    <location>
        <begin position="219"/>
        <end position="258"/>
    </location>
</feature>
<sequence length="269" mass="29788">MSVADTLLLGIDNFVACTGCIKCTFWILLIGIILQIIGFTGNKWSVSSTSQHGLNYLCHRPTDVDKSVVCCDIFDTGWLTAAYVCQTVGLVSSTATIISVLLFTCISRTRGQKYTRRIFQNLALITGISIGSSAAIYRGYYWRDHILQDHHLGTSFTIVVISCLAFITVWIIISVNGCTGYFEEAPPSCPTAQTPLLASAPQRDRTTRDTSTRGQMPMCAICFENQRDVIFNCGHFVCCNTCATTLQNSNSYNCPSCREPVTSQRRVYY</sequence>
<dbReference type="GO" id="GO:0008270">
    <property type="term" value="F:zinc ion binding"/>
    <property type="evidence" value="ECO:0007669"/>
    <property type="project" value="UniProtKB-KW"/>
</dbReference>